<feature type="region of interest" description="Disordered" evidence="1">
    <location>
        <begin position="163"/>
        <end position="317"/>
    </location>
</feature>
<feature type="compositionally biased region" description="Polar residues" evidence="1">
    <location>
        <begin position="376"/>
        <end position="390"/>
    </location>
</feature>
<dbReference type="HOGENOM" id="CLU_245350_0_0_1"/>
<feature type="region of interest" description="Disordered" evidence="1">
    <location>
        <begin position="75"/>
        <end position="104"/>
    </location>
</feature>
<reference evidence="4" key="1">
    <citation type="submission" date="2010-11" db="EMBL/GenBank/DDBJ databases">
        <title>The genome sequence of Microbotryum violaceum strain p1A1 Lamole.</title>
        <authorList>
            <person name="Cuomo C."/>
            <person name="Perlin M."/>
            <person name="Young S.K."/>
            <person name="Zeng Q."/>
            <person name="Gargeya S."/>
            <person name="Alvarado L."/>
            <person name="Berlin A."/>
            <person name="Chapman S.B."/>
            <person name="Chen Z."/>
            <person name="Freedman E."/>
            <person name="Gellesch M."/>
            <person name="Goldberg J."/>
            <person name="Griggs A."/>
            <person name="Gujja S."/>
            <person name="Heilman E."/>
            <person name="Heiman D."/>
            <person name="Howarth C."/>
            <person name="Mehta T."/>
            <person name="Neiman D."/>
            <person name="Pearson M."/>
            <person name="Roberts A."/>
            <person name="Saif S."/>
            <person name="Shea T."/>
            <person name="Shenoy N."/>
            <person name="Sisk P."/>
            <person name="Stolte C."/>
            <person name="Sykes S."/>
            <person name="White J."/>
            <person name="Yandava C."/>
            <person name="Haas B."/>
            <person name="Nusbaum C."/>
            <person name="Birren B."/>
        </authorList>
    </citation>
    <scope>NUCLEOTIDE SEQUENCE [LARGE SCALE GENOMIC DNA]</scope>
    <source>
        <strain evidence="4">p1A1 Lamole</strain>
    </source>
</reference>
<feature type="region of interest" description="Disordered" evidence="1">
    <location>
        <begin position="603"/>
        <end position="653"/>
    </location>
</feature>
<feature type="region of interest" description="Disordered" evidence="1">
    <location>
        <begin position="948"/>
        <end position="1001"/>
    </location>
</feature>
<feature type="compositionally biased region" description="Low complexity" evidence="1">
    <location>
        <begin position="93"/>
        <end position="104"/>
    </location>
</feature>
<feature type="region of interest" description="Disordered" evidence="1">
    <location>
        <begin position="666"/>
        <end position="734"/>
    </location>
</feature>
<sequence length="1575" mass="167800">MFASGRLPLPALADPSPLKVIPSPSVSSSSSSLTILATPESSRAVSRRQQQRHFLPGPVLSTVMPTLEPLALVRPEPRPRPIANDGRRRHQDASSQSFSSTSFSPSTASIAAWCSGVIALSDAVDMSRRGTDVDVDLSSSPSATNPALTTSVKGDLVVDLDKVLNPDTSNSRQRTGTGGTDGSDARLVRLPPDGGSGGMPDVTVPFPCDHSTQGNGSNNLHTRVIVPPEPGHDKPLPSSPARETRNQSNRSTEDCGRYSSGHTTTDFTQSTSLVRTASSSSSSHDDGLSTPATSAYAYSPVMKQSQEESQSRGRTASEVGWYPKTVIPLSASLSSPPEDVASVSTKKRGSAGPGPALLDPRFSFPLRKNGAKPSSAPMTRSNGLSGNRDTQTSYVASLGLTPLIADTHSPERRSSKIRSIRSSIDLSSCYAASGNAVGPSLRRPSLPSAEPEPSSSHTPLPPPVRSFTRSFKNSKKIIRCASNETSGRTHGSSARRTYSRVRTEPTSAATSDVEDQNIAPLHVSRSGRTRHASIPVAQIEMTFPVGPHLTHTPSSSTEAFTHPHPRLHAFELDLDVGTVETLRSSASIDCGSVRRVLHEQEEFKKERDEWSDASASAIGAKWNGAGRRRQRRHHRHGSGSGSDGGVRRTLRSSDSAPALRGLALYGQRKHSQGRDSSSISQAAQGPVIPPPRVESLGQKARAQGSFGSSAVAFAEDQRNHPKRDASRTEQPFDKLAILSPNVRGLCRLNSPNHKNKLVPSRPVEPPAKSPIEDAGPLRPTRPPPPIPSGVTPFSPHDRKKRENQLSRLQTEFASTITYSHNGQSMNERSVSTSAASAEVSPRSGVRLPSSRSRATSDAPHLDLNTGNNLPASDTTDSPLGRPSLASLRRVKGSDLSPPNSGDDTFGVTRRAYSTATDSFYSVDSDPPTLDDVLPSPISDYFGHLRDSSTFALPQSPPIERAPMTASSSPHSQMSIGHAASGSRNSSHSRPPSTVEGSLDLDEEGHNFEDLFFRPPPTRRISNGFSEDQFPLTVTTSFFPDLDAQISPVLDGSSGAQGCGIPAVPSAVSTRLSAPPLKHMASSRTYESETSDSFATAEEGSGSPASVREESPFRTAPLEHGSTSSRPPSADQPRRSPISSFLEAAPTIIRVQDMASGFVRPATPSSRSSPPPPSFLDLSASPSAAYLDRTDASFLFFDSSGDSSTILPSRRAPRMSQVPNDESVLPSFSPISSPRATMMGDLHPDSGTSTSSMFIQVALALSREPSPSNLDMGEDEEELAMTSPFPLDVSPSAVSSPRATFAPDQLLSPRFQDSIHDDAASIATSTASSNCILSVDPSRGSGLSAWSAVSKFPLPPSVEVEESVQVEADDPSADVLDATPRAHSPLPVSSLARASVGSLLEVNDANLDSQTIHSVASMATLRRNRSAPNVGSQSSLTIDTDEWTVAASTIRARSSEEANQSSDDDLGRLRRVMSGPDAVEELPDAPIVARFVEPAVLSERLQARRRVWSLGPIRSLFTSINDEGATSSDAAPTPDGSRPSLTQFSWRRSSWKHERTSSDPSVYRPAWPEGPEERSR</sequence>
<evidence type="ECO:0000313" key="2">
    <source>
        <dbReference type="EMBL" id="KDE08426.1"/>
    </source>
</evidence>
<feature type="region of interest" description="Disordered" evidence="1">
    <location>
        <begin position="329"/>
        <end position="390"/>
    </location>
</feature>
<feature type="compositionally biased region" description="Low complexity" evidence="1">
    <location>
        <begin position="444"/>
        <end position="458"/>
    </location>
</feature>
<proteinExistence type="predicted"/>
<dbReference type="InParanoid" id="U5H271"/>
<accession>U5H271</accession>
<feature type="region of interest" description="Disordered" evidence="1">
    <location>
        <begin position="436"/>
        <end position="512"/>
    </location>
</feature>
<feature type="compositionally biased region" description="Low complexity" evidence="1">
    <location>
        <begin position="829"/>
        <end position="840"/>
    </location>
</feature>
<organism evidence="2">
    <name type="scientific">Microbotryum lychnidis-dioicae (strain p1A1 Lamole / MvSl-1064)</name>
    <name type="common">Anther smut fungus</name>
    <dbReference type="NCBI Taxonomy" id="683840"/>
    <lineage>
        <taxon>Eukaryota</taxon>
        <taxon>Fungi</taxon>
        <taxon>Dikarya</taxon>
        <taxon>Basidiomycota</taxon>
        <taxon>Pucciniomycotina</taxon>
        <taxon>Microbotryomycetes</taxon>
        <taxon>Microbotryales</taxon>
        <taxon>Microbotryaceae</taxon>
        <taxon>Microbotryum</taxon>
    </lineage>
</organism>
<evidence type="ECO:0000313" key="3">
    <source>
        <dbReference type="EnsemblFungi" id="MVLG_01461T0"/>
    </source>
</evidence>
<feature type="compositionally biased region" description="Polar residues" evidence="1">
    <location>
        <begin position="260"/>
        <end position="277"/>
    </location>
</feature>
<protein>
    <submittedName>
        <fullName evidence="2 3">Uncharacterized protein</fullName>
    </submittedName>
</protein>
<feature type="region of interest" description="Disordered" evidence="1">
    <location>
        <begin position="1202"/>
        <end position="1231"/>
    </location>
</feature>
<feature type="compositionally biased region" description="Polar residues" evidence="1">
    <location>
        <begin position="817"/>
        <end position="828"/>
    </location>
</feature>
<feature type="compositionally biased region" description="Polar residues" evidence="1">
    <location>
        <begin position="1538"/>
        <end position="1547"/>
    </location>
</feature>
<gene>
    <name evidence="2" type="ORF">MVLG_01461</name>
</gene>
<feature type="region of interest" description="Disordered" evidence="1">
    <location>
        <begin position="1522"/>
        <end position="1575"/>
    </location>
</feature>
<feature type="compositionally biased region" description="Polar residues" evidence="1">
    <location>
        <begin position="864"/>
        <end position="877"/>
    </location>
</feature>
<feature type="region of interest" description="Disordered" evidence="1">
    <location>
        <begin position="750"/>
        <end position="804"/>
    </location>
</feature>
<dbReference type="EnsemblFungi" id="MVLG_01461T0">
    <property type="protein sequence ID" value="MVLG_01461T0"/>
    <property type="gene ID" value="MVLG_01461"/>
</dbReference>
<dbReference type="OrthoDB" id="2537281at2759"/>
<reference evidence="2" key="2">
    <citation type="submission" date="2010-11" db="EMBL/GenBank/DDBJ databases">
        <authorList>
            <consortium name="The Broad Institute Genome Sequencing Platform"/>
            <person name="Earl A."/>
            <person name="Ward D."/>
            <person name="Feldgarden M."/>
            <person name="Gevers D."/>
            <person name="Butler R."/>
            <person name="Young S.K."/>
            <person name="Zeng Q."/>
            <person name="Gargeya S."/>
            <person name="Fitzgerald M."/>
            <person name="Haas B."/>
            <person name="Abouelleil A."/>
            <person name="Alvarado L."/>
            <person name="Arachchi H.M."/>
            <person name="Berlin A."/>
            <person name="Brown A."/>
            <person name="Chapman S.B."/>
            <person name="Chen Z."/>
            <person name="Dunbar C."/>
            <person name="Freedman E."/>
            <person name="Gearin G."/>
            <person name="Gellesch M."/>
            <person name="Goldberg J."/>
            <person name="Griggs A."/>
            <person name="Gujja S."/>
            <person name="Heilman E."/>
            <person name="Heiman D."/>
            <person name="Howarth C."/>
            <person name="Larson L."/>
            <person name="Lui A."/>
            <person name="MacDonald P.J.P."/>
            <person name="Mehta T."/>
            <person name="Montmayeur A."/>
            <person name="Murphy C."/>
            <person name="Neiman D."/>
            <person name="Pearson M."/>
            <person name="Priest M."/>
            <person name="Roberts A."/>
            <person name="Saif S."/>
            <person name="Shea T."/>
            <person name="Shenoy N."/>
            <person name="Sisk P."/>
            <person name="Stolte C."/>
            <person name="Sykes S."/>
            <person name="White J."/>
            <person name="Yandava C."/>
            <person name="Wortman J."/>
            <person name="Nusbaum C."/>
            <person name="Birren B."/>
        </authorList>
    </citation>
    <scope>NUCLEOTIDE SEQUENCE</scope>
    <source>
        <strain evidence="2">P1A1 Lamole</strain>
    </source>
</reference>
<reference evidence="3" key="4">
    <citation type="submission" date="2015-06" db="UniProtKB">
        <authorList>
            <consortium name="EnsemblFungi"/>
        </authorList>
    </citation>
    <scope>IDENTIFICATION</scope>
</reference>
<feature type="compositionally biased region" description="Basic residues" evidence="1">
    <location>
        <begin position="626"/>
        <end position="637"/>
    </location>
</feature>
<keyword evidence="4" id="KW-1185">Reference proteome</keyword>
<feature type="compositionally biased region" description="Basic and acidic residues" evidence="1">
    <location>
        <begin position="715"/>
        <end position="732"/>
    </location>
</feature>
<feature type="compositionally biased region" description="Polar residues" evidence="1">
    <location>
        <begin position="674"/>
        <end position="683"/>
    </location>
</feature>
<feature type="compositionally biased region" description="Polar residues" evidence="1">
    <location>
        <begin position="981"/>
        <end position="995"/>
    </location>
</feature>
<feature type="compositionally biased region" description="Polar residues" evidence="1">
    <location>
        <begin position="166"/>
        <end position="175"/>
    </location>
</feature>
<feature type="region of interest" description="Disordered" evidence="1">
    <location>
        <begin position="817"/>
        <end position="883"/>
    </location>
</feature>
<feature type="region of interest" description="Disordered" evidence="1">
    <location>
        <begin position="1069"/>
        <end position="1135"/>
    </location>
</feature>
<name>U5H271_USTV1</name>
<evidence type="ECO:0000256" key="1">
    <source>
        <dbReference type="SAM" id="MobiDB-lite"/>
    </source>
</evidence>
<feature type="region of interest" description="Disordered" evidence="1">
    <location>
        <begin position="1"/>
        <end position="34"/>
    </location>
</feature>
<feature type="compositionally biased region" description="Polar residues" evidence="1">
    <location>
        <begin position="964"/>
        <end position="974"/>
    </location>
</feature>
<dbReference type="EMBL" id="GL541650">
    <property type="protein sequence ID" value="KDE08426.1"/>
    <property type="molecule type" value="Genomic_DNA"/>
</dbReference>
<dbReference type="OMA" id="WKHERTS"/>
<feature type="compositionally biased region" description="Low complexity" evidence="1">
    <location>
        <begin position="7"/>
        <end position="33"/>
    </location>
</feature>
<dbReference type="Proteomes" id="UP000017200">
    <property type="component" value="Unassembled WGS sequence"/>
</dbReference>
<dbReference type="EMBL" id="AEIJ01000136">
    <property type="status" value="NOT_ANNOTATED_CDS"/>
    <property type="molecule type" value="Genomic_DNA"/>
</dbReference>
<feature type="compositionally biased region" description="Polar residues" evidence="1">
    <location>
        <begin position="482"/>
        <end position="496"/>
    </location>
</feature>
<feature type="compositionally biased region" description="Polar residues" evidence="1">
    <location>
        <begin position="210"/>
        <end position="221"/>
    </location>
</feature>
<evidence type="ECO:0000313" key="4">
    <source>
        <dbReference type="Proteomes" id="UP000017200"/>
    </source>
</evidence>
<reference evidence="2 4" key="3">
    <citation type="journal article" date="2015" name="BMC Genomics">
        <title>Sex and parasites: genomic and transcriptomic analysis of Microbotryum lychnidis-dioicae, the biotrophic and plant-castrating anther smut fungus.</title>
        <authorList>
            <person name="Perlin M.H."/>
            <person name="Amselem J."/>
            <person name="Fontanillas E."/>
            <person name="Toh S.S."/>
            <person name="Chen Z."/>
            <person name="Goldberg J."/>
            <person name="Duplessis S."/>
            <person name="Henrissat B."/>
            <person name="Young S."/>
            <person name="Zeng Q."/>
            <person name="Aguileta G."/>
            <person name="Petit E."/>
            <person name="Badouin H."/>
            <person name="Andrews J."/>
            <person name="Razeeq D."/>
            <person name="Gabaldon T."/>
            <person name="Quesneville H."/>
            <person name="Giraud T."/>
            <person name="Hood M.E."/>
            <person name="Schultz D.J."/>
            <person name="Cuomo C.A."/>
        </authorList>
    </citation>
    <scope>NUCLEOTIDE SEQUENCE [LARGE SCALE GENOMIC DNA]</scope>
    <source>
        <strain evidence="2">P1A1 Lamole</strain>
        <strain evidence="4">p1A1 Lamole</strain>
    </source>
</reference>